<dbReference type="InterPro" id="IPR036034">
    <property type="entry name" value="PDZ_sf"/>
</dbReference>
<evidence type="ECO:0000256" key="1">
    <source>
        <dbReference type="ARBA" id="ARBA00001947"/>
    </source>
</evidence>
<dbReference type="GO" id="GO:0006508">
    <property type="term" value="P:proteolysis"/>
    <property type="evidence" value="ECO:0007669"/>
    <property type="project" value="UniProtKB-KW"/>
</dbReference>
<evidence type="ECO:0000313" key="13">
    <source>
        <dbReference type="EMBL" id="STO93117.1"/>
    </source>
</evidence>
<dbReference type="InterPro" id="IPR041489">
    <property type="entry name" value="PDZ_6"/>
</dbReference>
<dbReference type="GO" id="GO:0016020">
    <property type="term" value="C:membrane"/>
    <property type="evidence" value="ECO:0007669"/>
    <property type="project" value="UniProtKB-SubCell"/>
</dbReference>
<dbReference type="CDD" id="cd23081">
    <property type="entry name" value="cpPDZ_EcRseP-like"/>
    <property type="match status" value="1"/>
</dbReference>
<evidence type="ECO:0000256" key="3">
    <source>
        <dbReference type="ARBA" id="ARBA00007931"/>
    </source>
</evidence>
<keyword evidence="8 11" id="KW-1133">Transmembrane helix</keyword>
<dbReference type="Pfam" id="PF17820">
    <property type="entry name" value="PDZ_6"/>
    <property type="match status" value="1"/>
</dbReference>
<dbReference type="AlphaFoldDB" id="A0A377J002"/>
<dbReference type="EC" id="3.4.24.-" evidence="11"/>
<dbReference type="Gene3D" id="2.30.42.10">
    <property type="match status" value="2"/>
</dbReference>
<evidence type="ECO:0000256" key="6">
    <source>
        <dbReference type="ARBA" id="ARBA00022801"/>
    </source>
</evidence>
<dbReference type="NCBIfam" id="NF008046">
    <property type="entry name" value="PRK10779.1"/>
    <property type="match status" value="1"/>
</dbReference>
<proteinExistence type="inferred from homology"/>
<evidence type="ECO:0000259" key="12">
    <source>
        <dbReference type="SMART" id="SM00228"/>
    </source>
</evidence>
<keyword evidence="5 11" id="KW-0812">Transmembrane</keyword>
<dbReference type="PANTHER" id="PTHR42837">
    <property type="entry name" value="REGULATOR OF SIGMA-E PROTEASE RSEP"/>
    <property type="match status" value="1"/>
</dbReference>
<dbReference type="OrthoDB" id="9782003at2"/>
<comment type="subcellular location">
    <subcellularLocation>
        <location evidence="2">Membrane</location>
        <topology evidence="2">Multi-pass membrane protein</topology>
    </subcellularLocation>
</comment>
<evidence type="ECO:0000256" key="8">
    <source>
        <dbReference type="ARBA" id="ARBA00022989"/>
    </source>
</evidence>
<name>A0A377J002_9PAST</name>
<keyword evidence="11" id="KW-0479">Metal-binding</keyword>
<dbReference type="CDD" id="cd06163">
    <property type="entry name" value="S2P-M50_PDZ_RseP-like"/>
    <property type="match status" value="2"/>
</dbReference>
<feature type="transmembrane region" description="Helical" evidence="11">
    <location>
        <begin position="97"/>
        <end position="118"/>
    </location>
</feature>
<reference evidence="13 14" key="1">
    <citation type="submission" date="2018-06" db="EMBL/GenBank/DDBJ databases">
        <authorList>
            <consortium name="Pathogen Informatics"/>
            <person name="Doyle S."/>
        </authorList>
    </citation>
    <scope>NUCLEOTIDE SEQUENCE [LARGE SCALE GENOMIC DNA]</scope>
    <source>
        <strain evidence="13 14">NCTC13335</strain>
    </source>
</reference>
<dbReference type="NCBIfam" id="TIGR00054">
    <property type="entry name" value="RIP metalloprotease RseP"/>
    <property type="match status" value="1"/>
</dbReference>
<evidence type="ECO:0000256" key="9">
    <source>
        <dbReference type="ARBA" id="ARBA00023049"/>
    </source>
</evidence>
<evidence type="ECO:0000256" key="7">
    <source>
        <dbReference type="ARBA" id="ARBA00022833"/>
    </source>
</evidence>
<dbReference type="PANTHER" id="PTHR42837:SF2">
    <property type="entry name" value="MEMBRANE METALLOPROTEASE ARASP2, CHLOROPLASTIC-RELATED"/>
    <property type="match status" value="1"/>
</dbReference>
<comment type="similarity">
    <text evidence="3 11">Belongs to the peptidase M50B family.</text>
</comment>
<dbReference type="SUPFAM" id="SSF50156">
    <property type="entry name" value="PDZ domain-like"/>
    <property type="match status" value="2"/>
</dbReference>
<evidence type="ECO:0000256" key="5">
    <source>
        <dbReference type="ARBA" id="ARBA00022692"/>
    </source>
</evidence>
<evidence type="ECO:0000313" key="14">
    <source>
        <dbReference type="Proteomes" id="UP000255264"/>
    </source>
</evidence>
<dbReference type="CDD" id="cd23082">
    <property type="entry name" value="cpPDZ1_EcRseP-like"/>
    <property type="match status" value="1"/>
</dbReference>
<feature type="domain" description="PDZ" evidence="12">
    <location>
        <begin position="210"/>
        <end position="282"/>
    </location>
</feature>
<dbReference type="Proteomes" id="UP000255264">
    <property type="component" value="Unassembled WGS sequence"/>
</dbReference>
<evidence type="ECO:0000256" key="10">
    <source>
        <dbReference type="ARBA" id="ARBA00023136"/>
    </source>
</evidence>
<feature type="transmembrane region" description="Helical" evidence="11">
    <location>
        <begin position="425"/>
        <end position="443"/>
    </location>
</feature>
<dbReference type="InterPro" id="IPR008915">
    <property type="entry name" value="Peptidase_M50"/>
</dbReference>
<dbReference type="RefSeq" id="WP_115003017.1">
    <property type="nucleotide sequence ID" value="NZ_UGHS01000004.1"/>
</dbReference>
<evidence type="ECO:0000256" key="11">
    <source>
        <dbReference type="RuleBase" id="RU362031"/>
    </source>
</evidence>
<dbReference type="Pfam" id="PF02163">
    <property type="entry name" value="Peptidase_M50"/>
    <property type="match status" value="1"/>
</dbReference>
<organism evidence="13 14">
    <name type="scientific">Haemophilus pittmaniae</name>
    <dbReference type="NCBI Taxonomy" id="249188"/>
    <lineage>
        <taxon>Bacteria</taxon>
        <taxon>Pseudomonadati</taxon>
        <taxon>Pseudomonadota</taxon>
        <taxon>Gammaproteobacteria</taxon>
        <taxon>Pasteurellales</taxon>
        <taxon>Pasteurellaceae</taxon>
        <taxon>Haemophilus</taxon>
    </lineage>
</organism>
<evidence type="ECO:0000256" key="4">
    <source>
        <dbReference type="ARBA" id="ARBA00022670"/>
    </source>
</evidence>
<evidence type="ECO:0000256" key="2">
    <source>
        <dbReference type="ARBA" id="ARBA00004141"/>
    </source>
</evidence>
<comment type="cofactor">
    <cofactor evidence="1 11">
        <name>Zn(2+)</name>
        <dbReference type="ChEBI" id="CHEBI:29105"/>
    </cofactor>
</comment>
<keyword evidence="4" id="KW-0645">Protease</keyword>
<dbReference type="InterPro" id="IPR004387">
    <property type="entry name" value="Pept_M50_Zn"/>
</dbReference>
<dbReference type="GO" id="GO:0004222">
    <property type="term" value="F:metalloendopeptidase activity"/>
    <property type="evidence" value="ECO:0007669"/>
    <property type="project" value="InterPro"/>
</dbReference>
<accession>A0A377J002</accession>
<dbReference type="EMBL" id="UGHS01000004">
    <property type="protein sequence ID" value="STO93117.1"/>
    <property type="molecule type" value="Genomic_DNA"/>
</dbReference>
<dbReference type="GO" id="GO:0046872">
    <property type="term" value="F:metal ion binding"/>
    <property type="evidence" value="ECO:0007669"/>
    <property type="project" value="UniProtKB-KW"/>
</dbReference>
<feature type="domain" description="PDZ" evidence="12">
    <location>
        <begin position="106"/>
        <end position="185"/>
    </location>
</feature>
<keyword evidence="6 11" id="KW-0378">Hydrolase</keyword>
<dbReference type="InterPro" id="IPR001478">
    <property type="entry name" value="PDZ"/>
</dbReference>
<keyword evidence="10 11" id="KW-0472">Membrane</keyword>
<dbReference type="SMART" id="SM00228">
    <property type="entry name" value="PDZ"/>
    <property type="match status" value="2"/>
</dbReference>
<protein>
    <recommendedName>
        <fullName evidence="11">Zinc metalloprotease</fullName>
        <ecNumber evidence="11">3.4.24.-</ecNumber>
    </recommendedName>
</protein>
<keyword evidence="7 11" id="KW-0862">Zinc</keyword>
<feature type="transmembrane region" description="Helical" evidence="11">
    <location>
        <begin position="375"/>
        <end position="395"/>
    </location>
</feature>
<sequence length="449" mass="49627">MSFLWSLGTFLIAIAVLVSVHEYGHFWAARRCGIRVQRFSIGFGKVLWRWKDKKHTEFALSVIPLGGYVKMLDGRNEEVPPELKGQAFDHKSLIQRAFVIAAGPIANFLFAIVAYWIVYAVGIPSVKPVIAEITPNSIAASAGIPANSQILAIDGENTPDWETINMLLASKLGESQATIRYTEFGTNNAQQRTLKLDTWHFDPDKETAFETLGMQPVRPTVTMKLSKIVDNSPAARAGLQPGDVILAEDNGKPLENKSLPWMEFVQLVQQGKPFQVWIARDQEHFLVTLTPEKNAENKWFIGVAPTAINLGEEYRTEIKYDILDALQKGVEKTAQLSWLTVKVIGKLFTGDLSLKNLSGPISIAKGAGATSNLGWVYFLSFMALISVNLGIMNLFPLPVLDGGHLIFLAAEGVKGSPVSESVQNMAYRIGALLLFALMFFALFNDFLRL</sequence>
<keyword evidence="14" id="KW-1185">Reference proteome</keyword>
<gene>
    <name evidence="13" type="primary">rseP</name>
    <name evidence="13" type="ORF">NCTC13335_00981</name>
</gene>
<keyword evidence="9 11" id="KW-0482">Metalloprotease</keyword>